<organism evidence="1 2">
    <name type="scientific">Sphenostylis stenocarpa</name>
    <dbReference type="NCBI Taxonomy" id="92480"/>
    <lineage>
        <taxon>Eukaryota</taxon>
        <taxon>Viridiplantae</taxon>
        <taxon>Streptophyta</taxon>
        <taxon>Embryophyta</taxon>
        <taxon>Tracheophyta</taxon>
        <taxon>Spermatophyta</taxon>
        <taxon>Magnoliopsida</taxon>
        <taxon>eudicotyledons</taxon>
        <taxon>Gunneridae</taxon>
        <taxon>Pentapetalae</taxon>
        <taxon>rosids</taxon>
        <taxon>fabids</taxon>
        <taxon>Fabales</taxon>
        <taxon>Fabaceae</taxon>
        <taxon>Papilionoideae</taxon>
        <taxon>50 kb inversion clade</taxon>
        <taxon>NPAAA clade</taxon>
        <taxon>indigoferoid/millettioid clade</taxon>
        <taxon>Phaseoleae</taxon>
        <taxon>Sphenostylis</taxon>
    </lineage>
</organism>
<dbReference type="Proteomes" id="UP001189624">
    <property type="component" value="Chromosome 4"/>
</dbReference>
<keyword evidence="2" id="KW-1185">Reference proteome</keyword>
<dbReference type="Gramene" id="rna-AYBTSS11_LOCUS13534">
    <property type="protein sequence ID" value="CAJ1949064.1"/>
    <property type="gene ID" value="gene-AYBTSS11_LOCUS13534"/>
</dbReference>
<accession>A0AA86VB91</accession>
<name>A0AA86VB91_9FABA</name>
<gene>
    <name evidence="1" type="ORF">AYBTSS11_LOCUS13534</name>
</gene>
<evidence type="ECO:0000313" key="2">
    <source>
        <dbReference type="Proteomes" id="UP001189624"/>
    </source>
</evidence>
<dbReference type="EMBL" id="OY731401">
    <property type="protein sequence ID" value="CAJ1949064.1"/>
    <property type="molecule type" value="Genomic_DNA"/>
</dbReference>
<dbReference type="AlphaFoldDB" id="A0AA86VB91"/>
<protein>
    <submittedName>
        <fullName evidence="1">Uncharacterized protein</fullName>
    </submittedName>
</protein>
<evidence type="ECO:0000313" key="1">
    <source>
        <dbReference type="EMBL" id="CAJ1949064.1"/>
    </source>
</evidence>
<sequence>MPALNFIITPSSPCFIPLCIFHSLLISASSSTLSFRYHNLPVDVHAKQEPQECYKRLETFIENKCVRRIDHFKISHTVWGKNKVSLTCAKISKDDVQEEVDFKS</sequence>
<reference evidence="1" key="1">
    <citation type="submission" date="2023-10" db="EMBL/GenBank/DDBJ databases">
        <authorList>
            <person name="Domelevo Entfellner J.-B."/>
        </authorList>
    </citation>
    <scope>NUCLEOTIDE SEQUENCE</scope>
</reference>
<proteinExistence type="predicted"/>